<dbReference type="InterPro" id="IPR014982">
    <property type="entry name" value="GSCFA"/>
</dbReference>
<dbReference type="RefSeq" id="WP_013848583.1">
    <property type="nucleotide sequence ID" value="NC_015593.1"/>
</dbReference>
<proteinExistence type="predicted"/>
<name>F6F0M5_SPHCR</name>
<feature type="domain" description="GSCFA" evidence="1">
    <location>
        <begin position="42"/>
        <end position="313"/>
    </location>
</feature>
<evidence type="ECO:0000259" key="1">
    <source>
        <dbReference type="Pfam" id="PF08885"/>
    </source>
</evidence>
<sequence>MRDHPYVAQPGYAKWSKAVTRARISDVDPVVQGRFLVGVDDKVVTAGSCFAQHIARRLSASGFNFHVTEKPHPLIAPEIAETYNFGVFSARYGNVYTSRQLLELLLRAQGSFEPLESHWLDDAGKFYDPYRPAVHPGGFASLEELMQDRDQHLRATLRAFEEMDVFIFTLGLTEGWISLADGANFPSCPGVIAGEYDPDRYQFINLSVEQVVSDVLEFIRNVRSFNPTFRMILTVSPVPLAATATDQHVLTATSYSKAVLRVAAELISATDPERIAYFPSYEIITGNFSRGAYYAADLRNVLESGVDHVMKLFFRHYTSADVEGPNNLNNTLPSVHELDQMNKLVRVQCEEAMLDAGL</sequence>
<protein>
    <submittedName>
        <fullName evidence="2">GSCFA domain protein</fullName>
    </submittedName>
</protein>
<dbReference type="KEGG" id="sch:Sphch_2704"/>
<dbReference type="AlphaFoldDB" id="F6F0M5"/>
<evidence type="ECO:0000313" key="3">
    <source>
        <dbReference type="Proteomes" id="UP000007150"/>
    </source>
</evidence>
<dbReference type="HOGENOM" id="CLU_049172_0_0_5"/>
<dbReference type="Proteomes" id="UP000007150">
    <property type="component" value="Chromosome 1"/>
</dbReference>
<reference evidence="2 3" key="1">
    <citation type="submission" date="2011-05" db="EMBL/GenBank/DDBJ databases">
        <title>Complete sequence of chromosome 1 of Sphingobium chlorophenolicum L-1.</title>
        <authorList>
            <consortium name="US DOE Joint Genome Institute"/>
            <person name="Lucas S."/>
            <person name="Han J."/>
            <person name="Lapidus A."/>
            <person name="Cheng J.-F."/>
            <person name="Goodwin L."/>
            <person name="Pitluck S."/>
            <person name="Peters L."/>
            <person name="Daligault H."/>
            <person name="Han C."/>
            <person name="Tapia R."/>
            <person name="Land M."/>
            <person name="Hauser L."/>
            <person name="Kyrpides N."/>
            <person name="Ivanova N."/>
            <person name="Pagani I."/>
            <person name="Turner P."/>
            <person name="Copley S."/>
            <person name="Woyke T."/>
        </authorList>
    </citation>
    <scope>NUCLEOTIDE SEQUENCE [LARGE SCALE GENOMIC DNA]</scope>
    <source>
        <strain evidence="2 3">L-1</strain>
    </source>
</reference>
<dbReference type="EMBL" id="CP002798">
    <property type="protein sequence ID" value="AEG50347.1"/>
    <property type="molecule type" value="Genomic_DNA"/>
</dbReference>
<accession>F6F0M5</accession>
<keyword evidence="3" id="KW-1185">Reference proteome</keyword>
<organism evidence="2 3">
    <name type="scientific">Sphingobium chlorophenolicum L-1</name>
    <dbReference type="NCBI Taxonomy" id="690566"/>
    <lineage>
        <taxon>Bacteria</taxon>
        <taxon>Pseudomonadati</taxon>
        <taxon>Pseudomonadota</taxon>
        <taxon>Alphaproteobacteria</taxon>
        <taxon>Sphingomonadales</taxon>
        <taxon>Sphingomonadaceae</taxon>
        <taxon>Sphingobium</taxon>
    </lineage>
</organism>
<dbReference type="Pfam" id="PF08885">
    <property type="entry name" value="GSCFA"/>
    <property type="match status" value="1"/>
</dbReference>
<dbReference type="STRING" id="690566.Sphch_2704"/>
<gene>
    <name evidence="2" type="ORF">Sphch_2704</name>
</gene>
<evidence type="ECO:0000313" key="2">
    <source>
        <dbReference type="EMBL" id="AEG50347.1"/>
    </source>
</evidence>